<evidence type="ECO:0000313" key="5">
    <source>
        <dbReference type="EMBL" id="RGJ24957.1"/>
    </source>
</evidence>
<accession>A0A173Y1T5</accession>
<dbReference type="OrthoDB" id="9768243at2"/>
<organism evidence="8 13">
    <name type="scientific">Coprococcus comes</name>
    <dbReference type="NCBI Taxonomy" id="410072"/>
    <lineage>
        <taxon>Bacteria</taxon>
        <taxon>Bacillati</taxon>
        <taxon>Bacillota</taxon>
        <taxon>Clostridia</taxon>
        <taxon>Lachnospirales</taxon>
        <taxon>Lachnospiraceae</taxon>
        <taxon>Coprococcus</taxon>
    </lineage>
</organism>
<dbReference type="AlphaFoldDB" id="A0A173Y1T5"/>
<dbReference type="SUPFAM" id="SSF52540">
    <property type="entry name" value="P-loop containing nucleoside triphosphate hydrolases"/>
    <property type="match status" value="1"/>
</dbReference>
<evidence type="ECO:0000256" key="2">
    <source>
        <dbReference type="ARBA" id="ARBA00022840"/>
    </source>
</evidence>
<dbReference type="InterPro" id="IPR045735">
    <property type="entry name" value="Spore_III_AA_AAA+_ATPase"/>
</dbReference>
<proteinExistence type="predicted"/>
<dbReference type="Proteomes" id="UP000286595">
    <property type="component" value="Unassembled WGS sequence"/>
</dbReference>
<dbReference type="PANTHER" id="PTHR20953:SF3">
    <property type="entry name" value="P-LOOP CONTAINING NUCLEOSIDE TRIPHOSPHATE HYDROLASES SUPERFAMILY PROTEIN"/>
    <property type="match status" value="1"/>
</dbReference>
<dbReference type="InterPro" id="IPR027417">
    <property type="entry name" value="P-loop_NTPase"/>
</dbReference>
<dbReference type="EMBL" id="QRIM01000006">
    <property type="protein sequence ID" value="RHG60817.1"/>
    <property type="molecule type" value="Genomic_DNA"/>
</dbReference>
<dbReference type="InterPro" id="IPR014217">
    <property type="entry name" value="Spore_III_AA"/>
</dbReference>
<evidence type="ECO:0000313" key="4">
    <source>
        <dbReference type="EMBL" id="CUM80653.1"/>
    </source>
</evidence>
<dbReference type="RefSeq" id="WP_008369292.1">
    <property type="nucleotide sequence ID" value="NZ_BSCI01000005.1"/>
</dbReference>
<keyword evidence="1" id="KW-0547">Nucleotide-binding</keyword>
<evidence type="ECO:0000256" key="1">
    <source>
        <dbReference type="ARBA" id="ARBA00022741"/>
    </source>
</evidence>
<evidence type="ECO:0000313" key="8">
    <source>
        <dbReference type="EMBL" id="RHG60817.1"/>
    </source>
</evidence>
<dbReference type="Proteomes" id="UP000283360">
    <property type="component" value="Unassembled WGS sequence"/>
</dbReference>
<dbReference type="Gene3D" id="3.40.50.300">
    <property type="entry name" value="P-loop containing nucleotide triphosphate hydrolases"/>
    <property type="match status" value="1"/>
</dbReference>
<dbReference type="EMBL" id="QRXY01000007">
    <property type="protein sequence ID" value="RGU45939.1"/>
    <property type="molecule type" value="Genomic_DNA"/>
</dbReference>
<dbReference type="NCBIfam" id="TIGR02858">
    <property type="entry name" value="spore_III_AA"/>
    <property type="match status" value="1"/>
</dbReference>
<dbReference type="Proteomes" id="UP000260655">
    <property type="component" value="Unassembled WGS sequence"/>
</dbReference>
<feature type="domain" description="Stage III sporulation protein AA AAA+ ATPase" evidence="3">
    <location>
        <begin position="4"/>
        <end position="303"/>
    </location>
</feature>
<evidence type="ECO:0000313" key="9">
    <source>
        <dbReference type="Proteomes" id="UP000095727"/>
    </source>
</evidence>
<gene>
    <name evidence="8" type="primary">spoIIIAA</name>
    <name evidence="8" type="ORF">DW252_06530</name>
    <name evidence="7" type="ORF">DWW65_06900</name>
    <name evidence="6" type="ORF">DWX03_02750</name>
    <name evidence="5" type="ORF">DXD67_04215</name>
    <name evidence="4" type="ORF">ERS852574_00821</name>
</gene>
<protein>
    <submittedName>
        <fullName evidence="8">Stage III sporulation protein AA</fullName>
    </submittedName>
    <submittedName>
        <fullName evidence="4">Uncharacterized protein conserved in bacteria</fullName>
    </submittedName>
</protein>
<reference evidence="4 9" key="1">
    <citation type="submission" date="2015-09" db="EMBL/GenBank/DDBJ databases">
        <authorList>
            <consortium name="Pathogen Informatics"/>
        </authorList>
    </citation>
    <scope>NUCLEOTIDE SEQUENCE [LARGE SCALE GENOMIC DNA]</scope>
    <source>
        <strain evidence="4 9">2789STDY5834962</strain>
    </source>
</reference>
<reference evidence="10 11" key="2">
    <citation type="submission" date="2018-08" db="EMBL/GenBank/DDBJ databases">
        <title>A genome reference for cultivated species of the human gut microbiota.</title>
        <authorList>
            <person name="Zou Y."/>
            <person name="Xue W."/>
            <person name="Luo G."/>
        </authorList>
    </citation>
    <scope>NUCLEOTIDE SEQUENCE [LARGE SCALE GENOMIC DNA]</scope>
    <source>
        <strain evidence="7 12">AF16-31</strain>
        <strain evidence="6 11">AF18-12LB</strain>
        <strain evidence="8 13">AM22-12LB</strain>
        <strain evidence="5 10">TM07-19</strain>
    </source>
</reference>
<keyword evidence="2" id="KW-0067">ATP-binding</keyword>
<dbReference type="EMBL" id="QRXJ01000003">
    <property type="protein sequence ID" value="RGT91935.1"/>
    <property type="molecule type" value="Genomic_DNA"/>
</dbReference>
<dbReference type="GeneID" id="92824439"/>
<sequence length="305" mass="34549">MRREKKDQILAVLPEKIRGILLNHGLDFEKIQEIRLREEQPLAVKKEGKEELFTHRVTKEELRETMEYVSNYSLYAYENELRQGFLTIEGGHRVGISGKIISEKEQIRNFQYITSINIRICHEITGCANKLFPVILEKGRLCHTMIISPPGGGKTTLLRDLVRQISDGNRWVEGRNVGVVDERSEIGGCYRGVPQNQLGMRTDILDNCPKAEGMMMLVRSMAPEVIAADEIGTAKDVEAIEYAMHCGATMLTTVHGSGMDEIREKPLVSNLVKERCFARYVVMKSGKHVGEIEGIYNERGEKLCI</sequence>
<evidence type="ECO:0000313" key="7">
    <source>
        <dbReference type="EMBL" id="RGU45939.1"/>
    </source>
</evidence>
<dbReference type="GO" id="GO:0005524">
    <property type="term" value="F:ATP binding"/>
    <property type="evidence" value="ECO:0007669"/>
    <property type="project" value="UniProtKB-KW"/>
</dbReference>
<dbReference type="EMBL" id="QSOV01000003">
    <property type="protein sequence ID" value="RGJ24957.1"/>
    <property type="molecule type" value="Genomic_DNA"/>
</dbReference>
<dbReference type="EMBL" id="CYXR01000004">
    <property type="protein sequence ID" value="CUM80653.1"/>
    <property type="molecule type" value="Genomic_DNA"/>
</dbReference>
<dbReference type="CDD" id="cd00267">
    <property type="entry name" value="ABC_ATPase"/>
    <property type="match status" value="1"/>
</dbReference>
<dbReference type="Proteomes" id="UP000095727">
    <property type="component" value="Unassembled WGS sequence"/>
</dbReference>
<evidence type="ECO:0000313" key="10">
    <source>
        <dbReference type="Proteomes" id="UP000260655"/>
    </source>
</evidence>
<evidence type="ECO:0000313" key="13">
    <source>
        <dbReference type="Proteomes" id="UP000286595"/>
    </source>
</evidence>
<dbReference type="PANTHER" id="PTHR20953">
    <property type="entry name" value="KINASE-RELATED"/>
    <property type="match status" value="1"/>
</dbReference>
<dbReference type="Pfam" id="PF19568">
    <property type="entry name" value="Spore_III_AA"/>
    <property type="match status" value="1"/>
</dbReference>
<keyword evidence="11" id="KW-1185">Reference proteome</keyword>
<evidence type="ECO:0000313" key="6">
    <source>
        <dbReference type="EMBL" id="RGT91935.1"/>
    </source>
</evidence>
<evidence type="ECO:0000259" key="3">
    <source>
        <dbReference type="Pfam" id="PF19568"/>
    </source>
</evidence>
<dbReference type="Proteomes" id="UP000285693">
    <property type="component" value="Unassembled WGS sequence"/>
</dbReference>
<evidence type="ECO:0000313" key="11">
    <source>
        <dbReference type="Proteomes" id="UP000283360"/>
    </source>
</evidence>
<name>A0A173Y1T5_9FIRM</name>
<evidence type="ECO:0000313" key="12">
    <source>
        <dbReference type="Proteomes" id="UP000285693"/>
    </source>
</evidence>